<reference evidence="1 2" key="1">
    <citation type="submission" date="2024-11" db="EMBL/GenBank/DDBJ databases">
        <title>The Natural Products Discovery Center: Release of the First 8490 Sequenced Strains for Exploring Actinobacteria Biosynthetic Diversity.</title>
        <authorList>
            <person name="Kalkreuter E."/>
            <person name="Kautsar S.A."/>
            <person name="Yang D."/>
            <person name="Bader C.D."/>
            <person name="Teijaro C.N."/>
            <person name="Fluegel L."/>
            <person name="Davis C.M."/>
            <person name="Simpson J.R."/>
            <person name="Lauterbach L."/>
            <person name="Steele A.D."/>
            <person name="Gui C."/>
            <person name="Meng S."/>
            <person name="Li G."/>
            <person name="Viehrig K."/>
            <person name="Ye F."/>
            <person name="Su P."/>
            <person name="Kiefer A.F."/>
            <person name="Nichols A."/>
            <person name="Cepeda A.J."/>
            <person name="Yan W."/>
            <person name="Fan B."/>
            <person name="Jiang Y."/>
            <person name="Adhikari A."/>
            <person name="Zheng C.-J."/>
            <person name="Schuster L."/>
            <person name="Cowan T.M."/>
            <person name="Smanski M.J."/>
            <person name="Chevrette M.G."/>
            <person name="De Carvalho L.P.S."/>
            <person name="Shen B."/>
        </authorList>
    </citation>
    <scope>NUCLEOTIDE SEQUENCE [LARGE SCALE GENOMIC DNA]</scope>
    <source>
        <strain evidence="1 2">NPDC020863</strain>
    </source>
</reference>
<evidence type="ECO:0000313" key="1">
    <source>
        <dbReference type="EMBL" id="MFK4274477.1"/>
    </source>
</evidence>
<organism evidence="1 2">
    <name type="scientific">Streptomyces milbemycinicus</name>
    <dbReference type="NCBI Taxonomy" id="476552"/>
    <lineage>
        <taxon>Bacteria</taxon>
        <taxon>Bacillati</taxon>
        <taxon>Actinomycetota</taxon>
        <taxon>Actinomycetes</taxon>
        <taxon>Kitasatosporales</taxon>
        <taxon>Streptomycetaceae</taxon>
        <taxon>Streptomyces</taxon>
    </lineage>
</organism>
<protein>
    <submittedName>
        <fullName evidence="1">Uncharacterized protein</fullName>
    </submittedName>
</protein>
<name>A0ABW8M8I7_9ACTN</name>
<dbReference type="EMBL" id="JBJDQH010000748">
    <property type="protein sequence ID" value="MFK4274477.1"/>
    <property type="molecule type" value="Genomic_DNA"/>
</dbReference>
<evidence type="ECO:0000313" key="2">
    <source>
        <dbReference type="Proteomes" id="UP001620295"/>
    </source>
</evidence>
<gene>
    <name evidence="1" type="ORF">ACI2L5_58070</name>
</gene>
<dbReference type="Proteomes" id="UP001620295">
    <property type="component" value="Unassembled WGS sequence"/>
</dbReference>
<proteinExistence type="predicted"/>
<sequence length="60" mass="6632">MLFYTGHSGSFDGNGRQDILVRHGGELFVYPGSGALNGLKTYGEFVKIGTDIQPDHYLWV</sequence>
<accession>A0ABW8M8I7</accession>
<keyword evidence="2" id="KW-1185">Reference proteome</keyword>
<comment type="caution">
    <text evidence="1">The sequence shown here is derived from an EMBL/GenBank/DDBJ whole genome shotgun (WGS) entry which is preliminary data.</text>
</comment>
<feature type="non-terminal residue" evidence="1">
    <location>
        <position position="60"/>
    </location>
</feature>